<protein>
    <submittedName>
        <fullName evidence="1">Uncharacterized protein</fullName>
    </submittedName>
</protein>
<accession>A0A0E9QAX0</accession>
<organism evidence="1">
    <name type="scientific">Anguilla anguilla</name>
    <name type="common">European freshwater eel</name>
    <name type="synonym">Muraena anguilla</name>
    <dbReference type="NCBI Taxonomy" id="7936"/>
    <lineage>
        <taxon>Eukaryota</taxon>
        <taxon>Metazoa</taxon>
        <taxon>Chordata</taxon>
        <taxon>Craniata</taxon>
        <taxon>Vertebrata</taxon>
        <taxon>Euteleostomi</taxon>
        <taxon>Actinopterygii</taxon>
        <taxon>Neopterygii</taxon>
        <taxon>Teleostei</taxon>
        <taxon>Anguilliformes</taxon>
        <taxon>Anguillidae</taxon>
        <taxon>Anguilla</taxon>
    </lineage>
</organism>
<sequence>MLLYVLLYCIIN</sequence>
<evidence type="ECO:0000313" key="1">
    <source>
        <dbReference type="EMBL" id="JAH13475.1"/>
    </source>
</evidence>
<proteinExistence type="predicted"/>
<reference evidence="1" key="2">
    <citation type="journal article" date="2015" name="Fish Shellfish Immunol.">
        <title>Early steps in the European eel (Anguilla anguilla)-Vibrio vulnificus interaction in the gills: Role of the RtxA13 toxin.</title>
        <authorList>
            <person name="Callol A."/>
            <person name="Pajuelo D."/>
            <person name="Ebbesson L."/>
            <person name="Teles M."/>
            <person name="MacKenzie S."/>
            <person name="Amaro C."/>
        </authorList>
    </citation>
    <scope>NUCLEOTIDE SEQUENCE</scope>
</reference>
<name>A0A0E9QAX0_ANGAN</name>
<reference evidence="1" key="1">
    <citation type="submission" date="2014-11" db="EMBL/GenBank/DDBJ databases">
        <authorList>
            <person name="Amaro Gonzalez C."/>
        </authorList>
    </citation>
    <scope>NUCLEOTIDE SEQUENCE</scope>
</reference>
<dbReference type="EMBL" id="GBXM01095102">
    <property type="protein sequence ID" value="JAH13475.1"/>
    <property type="molecule type" value="Transcribed_RNA"/>
</dbReference>